<gene>
    <name evidence="2" type="ORF">S01H4_32987</name>
</gene>
<evidence type="ECO:0000313" key="2">
    <source>
        <dbReference type="EMBL" id="GAG76357.1"/>
    </source>
</evidence>
<name>X1B4X7_9ZZZZ</name>
<sequence>KDKPRGGWKQVVILATTGMAALLVFIMVVLWLIDNSLRSDVVRVALIPVYAAQAGQRSVAADLDDLLREKLLATRNLRFFARSAVSNSQQKPFPFTSREFNVQWIIEGNIRQKQDKVRVSLSLVDAKTALVAYTMTQDIDGGTTQLEDLCVSFINEVSGVLRLDQS</sequence>
<evidence type="ECO:0008006" key="3">
    <source>
        <dbReference type="Google" id="ProtNLM"/>
    </source>
</evidence>
<dbReference type="AlphaFoldDB" id="X1B4X7"/>
<dbReference type="EMBL" id="BART01017306">
    <property type="protein sequence ID" value="GAG76357.1"/>
    <property type="molecule type" value="Genomic_DNA"/>
</dbReference>
<feature type="transmembrane region" description="Helical" evidence="1">
    <location>
        <begin position="12"/>
        <end position="33"/>
    </location>
</feature>
<protein>
    <recommendedName>
        <fullName evidence="3">TolB N-terminal domain-containing protein</fullName>
    </recommendedName>
</protein>
<accession>X1B4X7</accession>
<comment type="caution">
    <text evidence="2">The sequence shown here is derived from an EMBL/GenBank/DDBJ whole genome shotgun (WGS) entry which is preliminary data.</text>
</comment>
<organism evidence="2">
    <name type="scientific">marine sediment metagenome</name>
    <dbReference type="NCBI Taxonomy" id="412755"/>
    <lineage>
        <taxon>unclassified sequences</taxon>
        <taxon>metagenomes</taxon>
        <taxon>ecological metagenomes</taxon>
    </lineage>
</organism>
<reference evidence="2" key="1">
    <citation type="journal article" date="2014" name="Front. Microbiol.">
        <title>High frequency of phylogenetically diverse reductive dehalogenase-homologous genes in deep subseafloor sedimentary metagenomes.</title>
        <authorList>
            <person name="Kawai M."/>
            <person name="Futagami T."/>
            <person name="Toyoda A."/>
            <person name="Takaki Y."/>
            <person name="Nishi S."/>
            <person name="Hori S."/>
            <person name="Arai W."/>
            <person name="Tsubouchi T."/>
            <person name="Morono Y."/>
            <person name="Uchiyama I."/>
            <person name="Ito T."/>
            <person name="Fujiyama A."/>
            <person name="Inagaki F."/>
            <person name="Takami H."/>
        </authorList>
    </citation>
    <scope>NUCLEOTIDE SEQUENCE</scope>
    <source>
        <strain evidence="2">Expedition CK06-06</strain>
    </source>
</reference>
<evidence type="ECO:0000256" key="1">
    <source>
        <dbReference type="SAM" id="Phobius"/>
    </source>
</evidence>
<keyword evidence="1" id="KW-1133">Transmembrane helix</keyword>
<proteinExistence type="predicted"/>
<keyword evidence="1" id="KW-0812">Transmembrane</keyword>
<dbReference type="Gene3D" id="3.40.50.10070">
    <property type="entry name" value="TolB, N-terminal domain"/>
    <property type="match status" value="1"/>
</dbReference>
<feature type="non-terminal residue" evidence="2">
    <location>
        <position position="1"/>
    </location>
</feature>
<keyword evidence="1" id="KW-0472">Membrane</keyword>